<feature type="domain" description="Calx-beta" evidence="6">
    <location>
        <begin position="2899"/>
        <end position="3002"/>
    </location>
</feature>
<comment type="caution">
    <text evidence="7">The sequence shown here is derived from an EMBL/GenBank/DDBJ whole genome shotgun (WGS) entry which is preliminary data.</text>
</comment>
<feature type="domain" description="Calx-beta" evidence="6">
    <location>
        <begin position="3017"/>
        <end position="3120"/>
    </location>
</feature>
<keyword evidence="4" id="KW-0406">Ion transport</keyword>
<dbReference type="STRING" id="1920490.GCA_001895925_02899"/>
<dbReference type="InterPro" id="IPR011659">
    <property type="entry name" value="WD40"/>
</dbReference>
<dbReference type="InterPro" id="IPR011050">
    <property type="entry name" value="Pectin_lyase_fold/virulence"/>
</dbReference>
<dbReference type="InterPro" id="IPR038081">
    <property type="entry name" value="CalX-like_sf"/>
</dbReference>
<dbReference type="Pfam" id="PF07676">
    <property type="entry name" value="PD40"/>
    <property type="match status" value="4"/>
</dbReference>
<feature type="domain" description="Calx-beta" evidence="6">
    <location>
        <begin position="1616"/>
        <end position="1731"/>
    </location>
</feature>
<feature type="domain" description="Calx-beta" evidence="6">
    <location>
        <begin position="2207"/>
        <end position="2308"/>
    </location>
</feature>
<dbReference type="SMART" id="SM00710">
    <property type="entry name" value="PbH1"/>
    <property type="match status" value="4"/>
</dbReference>
<dbReference type="InterPro" id="IPR025592">
    <property type="entry name" value="DUF4347"/>
</dbReference>
<evidence type="ECO:0000256" key="2">
    <source>
        <dbReference type="ARBA" id="ARBA00022737"/>
    </source>
</evidence>
<dbReference type="InterPro" id="IPR006626">
    <property type="entry name" value="PbH1"/>
</dbReference>
<reference evidence="7 8" key="2">
    <citation type="submission" date="2018-03" db="EMBL/GenBank/DDBJ databases">
        <title>The ancient ancestry and fast evolution of plastids.</title>
        <authorList>
            <person name="Moore K.R."/>
            <person name="Magnabosco C."/>
            <person name="Momper L."/>
            <person name="Gold D.A."/>
            <person name="Bosak T."/>
            <person name="Fournier G.P."/>
        </authorList>
    </citation>
    <scope>NUCLEOTIDE SEQUENCE [LARGE SCALE GENOMIC DNA]</scope>
    <source>
        <strain evidence="7 8">ULC007</strain>
    </source>
</reference>
<organism evidence="7 8">
    <name type="scientific">Phormidesmis priestleyi ULC007</name>
    <dbReference type="NCBI Taxonomy" id="1920490"/>
    <lineage>
        <taxon>Bacteria</taxon>
        <taxon>Bacillati</taxon>
        <taxon>Cyanobacteriota</taxon>
        <taxon>Cyanophyceae</taxon>
        <taxon>Leptolyngbyales</taxon>
        <taxon>Leptolyngbyaceae</taxon>
        <taxon>Phormidesmis</taxon>
    </lineage>
</organism>
<feature type="region of interest" description="Disordered" evidence="5">
    <location>
        <begin position="342"/>
        <end position="361"/>
    </location>
</feature>
<proteinExistence type="predicted"/>
<dbReference type="Pfam" id="PF13517">
    <property type="entry name" value="FG-GAP_3"/>
    <property type="match status" value="5"/>
</dbReference>
<dbReference type="Proteomes" id="UP000238634">
    <property type="component" value="Unassembled WGS sequence"/>
</dbReference>
<feature type="domain" description="Calx-beta" evidence="6">
    <location>
        <begin position="1859"/>
        <end position="1962"/>
    </location>
</feature>
<feature type="domain" description="Calx-beta" evidence="6">
    <location>
        <begin position="2674"/>
        <end position="2774"/>
    </location>
</feature>
<dbReference type="SMART" id="SM00237">
    <property type="entry name" value="Calx_beta"/>
    <property type="match status" value="13"/>
</dbReference>
<sequence>MEFAGSSASNRYVLSSDAAVSALPAVGDPLANLLPTLALQTRAATSLLFIDSNVSDYQSLVAGVTSGTEVHVLDPIADAVTQITQTLLGRTGISSIHIISHGETGGLQLGTTELDATSLDRYTSQLGSWSQALTEDADILLYGCNVAQGEQGRNFVQRLGQITGADIAASIDQTGDREAGGNWALEVHTGNIATGLVFQASTLANYDHLLPVDLLSPIDPSLLSTSDSTGGTLGSSSVSNDGRYIVFTSNSGSLVADDKNGKSDVFWLDRQTQTLKLVSHNAGKTGSANGASSNAVISGDGLSVVFVSDAADIASGDQNTRKDVFLWKWNSTTSTDTIRLVSATNSPTNNGTASQDEDSYNPVISENGQYVAFLSNATNLTSFPADNAGNNQPDVFQWDGSAGSNAVTLVSRNRNKSGSGNKGVSTGFSMSRDGNYVAFSSNATNLPLAGSDPNGSTEDVFRWSRANDTMTVISTSLTPGVGGANDVSINPVISNDGSRIAFVSAATNLVADGIDNNNTQDIFLWDSASTTANKISLISFNSTRTNSSNSLENPFADSGSLNPVISGDGKYVTFTSYSTNLVNAIDANGKQDVFVREIDALTTFLVSGNTAGVFGNDGSSDPSISGDGKRISFASSASNLVADDTNGKRDVFVRDLTANTTSLVSRSVDAIGNNDSPADDPASLAVSPSVISADGAFVAFTSQASNLVDRDGNSAADVFIALLPSVAQPIGTISLVSRQSNDPALMPKTGSEDSTLTAGNAVSADGRYVVYTSKAPELASNDANGAQDVFIRDNQTKTVTLISRNLAKVSGNGNSFNPVISRDGQFVVFVSDASDLVSGDTNGTSDLFLWERSQPDTLTLISKVNGGTTIGDRASINPTISGNGQYVVFTSLATNLVNGDGNAKQDVFVWERSSKTITLVSHANGNTNSSDGTSENASISDDGRLITFTSDGTNLATGATTGKQIFLWDRQTSGISLISQNSGGAIANADSNNAVVSSDGHYVAFTSSATNLFGTDNNASQDVFIRDLVKNTTMGVSVDSSGTYGTVTGGAPASGAFASSPVISSYGGKVYIAFTSTFNTLVATDNNNAQDVFVREIDINDPTKSRTILVSVDKDGTGSGTGTSTGGSFGGTGSFNPLIGQDGRFVAFVSYSNNLVASDTNSAQDIFVRDLLLNKTTLISNNSAGTDSGKGASQVPVISDSGGYIAFMSDAGDLVTGDFNNKFDVFGQELLPLVSLTTIDATANEATPSNDPSTYQIKRSTTTGELTVKLAIDPTSTASSSDYDWSVDSAFATIVSFSATEIILKFLAGANTIDLKLTPKDDATAEADETLKLFITADATNLGYAISTSDNTATSTILANDTVVTNTSDSGEGSLRQAIINANAFAGANTISFAIPGTGVQTIALQSALPVISDVVTIDGATQTGFTNTPLIVLDGTAAGTTASGLHLTAGGSTIKGLAIENFAQDGILIDTQGGNTIRQNDLSANKGSGVAIVGTVTGNRIESNTFTGNTGLGIDLGKDGVTANDAGDLDVGANNLQNFPVLTIAELVGTGAAIAGTLNSTPGTQFRVEFFSNDATGTAQGKTFLGFTDVTTAADGTGNFSFTASGGALGQLITATATDASSNTSELSQARAIATPTVSLSAAPITLLEGTGATPTAFPFVVTLSQPSTQDVIVTYSTADGTATSLDSDYVPASTASVTFAPGQTSQTLAVGVTADSKFEPDETFTVTLNGATNATLTTAVNATGTIQNDDSRPTIAIADISQAEGDSGSQPLIFTASLSNLSTETVIVDYATTNNTATLVDNDYADTTGKLTFAPGQLTQTFGVLVNGDPKFENNETFKVTLGNPINGTIAPATSVATGTILNDDPGPTLSITTPASQLEGTSGANTPYQFVVNLSQASSEEITVDYATIDNTATIADNDYTAATGTLTFAPNTTSQTITVFSQGDTKFETDEQFFVKLTNAKNANLSATEQATGIITSDDTAPTIQIANAEALEGNSGTTPSSFVVTLSDASYQTITVNYSTADQSATIADQDYQATTGSLTFAPNETRKTITVLGTGDDKYEGNEAFLVNLNTPQNATLSTSSATGTITNDDLIPLISINDVSNLEGNQSTTKTNLFTISLSNPTDQTVTVDFATADGTIINNAATKANNDYISALGTVTFNPNEISKTITVITNGDANLEKDEDFFVNLSNATQAGILKNQGKGTIANDDTAPTLKIDSVSQKEGDQNTTELIFTVSLSATSSDPITVEYLTQDDKATIADLDYQTKTGTLTFAPNTLTQTFAVLANGDSKLEGDETFNVKLQNPSTGALISATEGIGIGTIKNDDLQPTIGIDQKISITEGTSGTFTVSLSNPSVEIVTVNYGTADNKATLADSDYIQASGTLTFNPGELNKTITISSKGDTKFEGDEDFTVNLSQAGNADVSAVSGKGTVTIVNDDSRPTVSIDNVSQQEGQSGTTPYVFTANLSNSSSETITVNYATGNGSATTTDNDYASAAGIITFNPNDLSQKITILANGDSTFEPDENFFVNLDPAIVTNATISAAAGVGKGTLLNDDNPPRPTIRIDSGVTQNEGNKGATAAYVFNVILSTITPETVTVGYTTKDNSATTLDNDYITQAGILTFAPNTLNQKITVLATGDDTLEPDESFFIDLQNPSSNADISAVDGRGTATLTNEDKRPTLNIDSPTKREGLSNETTPIEFVVTLSNPSSQTVTVDYGTGNGSATIVDNDFTQTSGKLTFNPGELKKTITVSANGDNKLESDETFIVQLTKANNADITGAGEGTGTLLNDDFTPTISLTANVGQLENATSPNLFVVNLSNPTDKTVTVNYDTSDGNATIADNDYSRATGTLTFLPTETSKTISVSAIGDTKYESNETFNVNLNNVSNATLPTNTITGTIVDDDPIPTISLATVTANQPEGKNSTTPYVFTATLTNASSQPITVDYDTTNGTATLADNDYLQAAGKLTFAPTETSKTFTILANGDTKYEDNETFSVSLSNAAIGSTISTTNRSVVATIANDDTRPTISLIPNTISQLEGPGGATPYVFTVALSEASSETITVNYSTADGTATTAGNDYRAISGKLTFSPGETSQNLTVNAIGDTRFEKDETFQLNVTNPMNATLTTAISATSTIANDDKDLGIMGDSGILWRNQQTGDPLLWQINSTTFAGSSQLPTQAATWQIQGKGDFNGDGGLDILWRDAATGEINLWLMNGTDFGSIVTAPNLPRVPDLSWKVEGIADFTGDGKLDLLWRNYQTGEIATWNLNGTTFVDVSYLLPVTDLSWQIKGIGDFNGDRKVDLLWRNDQTGEDAFWLLDGAKFSSVVYLPTVSGSSWGIEGIGDFNNDGSLDLLWRNKTTHEIGTWQLNRTTYTTSSLFSTSLDSTWQVQKIGDFNRDNNLDILWHNTQSGENKLWYLNGTTYGTSLTLPTRSDRNWLISDIGDFNRDGNLDLLWHNARSGETDIWKLNSSPYAGEVSLPKVTDLGWRIQATGDFNRDGSVDILWRNYRDGSVAFWQMDGTTFNVPVYLPPVYDPAWNIEGVGDFDRDGFLDLFWYNNGTGEAAIWTLNGMTVKEGIFLPTPGLSWQMQAIQDFDQDGNLDILWRSQAGEVAFWKMRGTTLESGTYLPSVPDSNWQIQGVGDFNGDGKPDIFWRNYSTGENAFWQLNGMKVEKALYLTPVTDLSWHIEGFRDYNGDGTLDILWRNHRTGQNALWFMNDATTIGLGIFLPRLIDPNWTVEGIDNFKSSEIE</sequence>
<keyword evidence="1" id="KW-0732">Signal</keyword>
<keyword evidence="8" id="KW-1185">Reference proteome</keyword>
<feature type="domain" description="Calx-beta" evidence="6">
    <location>
        <begin position="2787"/>
        <end position="2887"/>
    </location>
</feature>
<dbReference type="InterPro" id="IPR051171">
    <property type="entry name" value="CaCA"/>
</dbReference>
<dbReference type="SUPFAM" id="SSF141072">
    <property type="entry name" value="CalX-like"/>
    <property type="match status" value="14"/>
</dbReference>
<feature type="domain" description="Calx-beta" evidence="6">
    <location>
        <begin position="2088"/>
        <end position="2195"/>
    </location>
</feature>
<dbReference type="PANTHER" id="PTHR11878">
    <property type="entry name" value="SODIUM/CALCIUM EXCHANGER"/>
    <property type="match status" value="1"/>
</dbReference>
<feature type="region of interest" description="Disordered" evidence="5">
    <location>
        <begin position="2674"/>
        <end position="2696"/>
    </location>
</feature>
<accession>A0A2T1D508</accession>
<name>A0A2T1D508_9CYAN</name>
<dbReference type="GO" id="GO:0016020">
    <property type="term" value="C:membrane"/>
    <property type="evidence" value="ECO:0007669"/>
    <property type="project" value="InterPro"/>
</dbReference>
<dbReference type="SUPFAM" id="SSF51126">
    <property type="entry name" value="Pectin lyase-like"/>
    <property type="match status" value="1"/>
</dbReference>
<dbReference type="Pfam" id="PF03160">
    <property type="entry name" value="Calx-beta"/>
    <property type="match status" value="13"/>
</dbReference>
<protein>
    <submittedName>
        <fullName evidence="7">DUF4347 domain-containing protein</fullName>
    </submittedName>
</protein>
<dbReference type="SUPFAM" id="SSF82171">
    <property type="entry name" value="DPP6 N-terminal domain-like"/>
    <property type="match status" value="2"/>
</dbReference>
<evidence type="ECO:0000256" key="3">
    <source>
        <dbReference type="ARBA" id="ARBA00022837"/>
    </source>
</evidence>
<dbReference type="GO" id="GO:0030001">
    <property type="term" value="P:metal ion transport"/>
    <property type="evidence" value="ECO:0007669"/>
    <property type="project" value="TreeGrafter"/>
</dbReference>
<feature type="domain" description="Calx-beta" evidence="6">
    <location>
        <begin position="2552"/>
        <end position="2657"/>
    </location>
</feature>
<evidence type="ECO:0000256" key="1">
    <source>
        <dbReference type="ARBA" id="ARBA00022729"/>
    </source>
</evidence>
<feature type="domain" description="Calx-beta" evidence="6">
    <location>
        <begin position="2323"/>
        <end position="2421"/>
    </location>
</feature>
<dbReference type="InterPro" id="IPR013517">
    <property type="entry name" value="FG-GAP"/>
</dbReference>
<dbReference type="SUPFAM" id="SSF69318">
    <property type="entry name" value="Integrin alpha N-terminal domain"/>
    <property type="match status" value="2"/>
</dbReference>
<evidence type="ECO:0000256" key="5">
    <source>
        <dbReference type="SAM" id="MobiDB-lite"/>
    </source>
</evidence>
<dbReference type="Gene3D" id="2.130.10.130">
    <property type="entry name" value="Integrin alpha, N-terminal"/>
    <property type="match status" value="2"/>
</dbReference>
<feature type="domain" description="Calx-beta" evidence="6">
    <location>
        <begin position="1744"/>
        <end position="1845"/>
    </location>
</feature>
<gene>
    <name evidence="7" type="ORF">C7B65_24190</name>
</gene>
<dbReference type="EMBL" id="PVWG01000059">
    <property type="protein sequence ID" value="PSB15514.1"/>
    <property type="molecule type" value="Genomic_DNA"/>
</dbReference>
<keyword evidence="3" id="KW-0106">Calcium</keyword>
<evidence type="ECO:0000259" key="6">
    <source>
        <dbReference type="SMART" id="SM00237"/>
    </source>
</evidence>
<feature type="compositionally biased region" description="Polar residues" evidence="5">
    <location>
        <begin position="342"/>
        <end position="354"/>
    </location>
</feature>
<evidence type="ECO:0000313" key="8">
    <source>
        <dbReference type="Proteomes" id="UP000238634"/>
    </source>
</evidence>
<keyword evidence="4" id="KW-0813">Transport</keyword>
<dbReference type="InterPro" id="IPR028994">
    <property type="entry name" value="Integrin_alpha_N"/>
</dbReference>
<evidence type="ECO:0000256" key="4">
    <source>
        <dbReference type="ARBA" id="ARBA00023065"/>
    </source>
</evidence>
<dbReference type="GO" id="GO:0007154">
    <property type="term" value="P:cell communication"/>
    <property type="evidence" value="ECO:0007669"/>
    <property type="project" value="InterPro"/>
</dbReference>
<dbReference type="OrthoDB" id="523168at2"/>
<dbReference type="InterPro" id="IPR003644">
    <property type="entry name" value="Calx_beta"/>
</dbReference>
<feature type="domain" description="Calx-beta" evidence="6">
    <location>
        <begin position="1975"/>
        <end position="2076"/>
    </location>
</feature>
<evidence type="ECO:0000313" key="7">
    <source>
        <dbReference type="EMBL" id="PSB15514.1"/>
    </source>
</evidence>
<dbReference type="Pfam" id="PF14252">
    <property type="entry name" value="DUF4347"/>
    <property type="match status" value="1"/>
</dbReference>
<feature type="domain" description="Calx-beta" evidence="6">
    <location>
        <begin position="2435"/>
        <end position="2536"/>
    </location>
</feature>
<dbReference type="Gene3D" id="2.60.40.2030">
    <property type="match status" value="14"/>
</dbReference>
<dbReference type="SUPFAM" id="SSF75011">
    <property type="entry name" value="3-carboxy-cis,cis-mucoante lactonizing enzyme"/>
    <property type="match status" value="1"/>
</dbReference>
<dbReference type="InterPro" id="IPR011042">
    <property type="entry name" value="6-blade_b-propeller_TolB-like"/>
</dbReference>
<dbReference type="RefSeq" id="WP_073075046.1">
    <property type="nucleotide sequence ID" value="NZ_MPPI01000057.1"/>
</dbReference>
<dbReference type="Gene3D" id="2.120.10.30">
    <property type="entry name" value="TolB, C-terminal domain"/>
    <property type="match status" value="1"/>
</dbReference>
<reference evidence="7 8" key="1">
    <citation type="submission" date="2018-02" db="EMBL/GenBank/DDBJ databases">
        <authorList>
            <person name="Cohen D.B."/>
            <person name="Kent A.D."/>
        </authorList>
    </citation>
    <scope>NUCLEOTIDE SEQUENCE [LARGE SCALE GENOMIC DNA]</scope>
    <source>
        <strain evidence="7 8">ULC007</strain>
    </source>
</reference>
<keyword evidence="2" id="KW-0677">Repeat</keyword>
<dbReference type="PANTHER" id="PTHR11878:SF65">
    <property type="entry name" value="NA_CA-EXCHANGE PROTEIN, ISOFORM G"/>
    <property type="match status" value="1"/>
</dbReference>